<evidence type="ECO:0000313" key="3">
    <source>
        <dbReference type="EMBL" id="MDF9277762.1"/>
    </source>
</evidence>
<keyword evidence="3" id="KW-0808">Transferase</keyword>
<dbReference type="CDD" id="cd04301">
    <property type="entry name" value="NAT_SF"/>
    <property type="match status" value="1"/>
</dbReference>
<accession>A0ABT6CUL4</accession>
<feature type="compositionally biased region" description="Polar residues" evidence="1">
    <location>
        <begin position="1"/>
        <end position="10"/>
    </location>
</feature>
<organism evidence="3 4">
    <name type="scientific">Arthrobacter vasquezii</name>
    <dbReference type="NCBI Taxonomy" id="2977629"/>
    <lineage>
        <taxon>Bacteria</taxon>
        <taxon>Bacillati</taxon>
        <taxon>Actinomycetota</taxon>
        <taxon>Actinomycetes</taxon>
        <taxon>Micrococcales</taxon>
        <taxon>Micrococcaceae</taxon>
        <taxon>Arthrobacter</taxon>
    </lineage>
</organism>
<keyword evidence="4" id="KW-1185">Reference proteome</keyword>
<evidence type="ECO:0000313" key="4">
    <source>
        <dbReference type="Proteomes" id="UP001220456"/>
    </source>
</evidence>
<reference evidence="3 4" key="1">
    <citation type="journal article" date="2023" name="Int. J. Syst. Evol. Microbiol.">
        <title>Arthrobacter vasquezii sp. nov., isolated from a soil sample from Union Glacier, Antarctica.</title>
        <authorList>
            <person name="Valenzuela-Ibaceta F."/>
            <person name="Carrasco V."/>
            <person name="Lagos-Moraga S."/>
            <person name="Dietz-Vargas C."/>
            <person name="Navarro C.A."/>
            <person name="Perez-Donoso J.M."/>
        </authorList>
    </citation>
    <scope>NUCLEOTIDE SEQUENCE [LARGE SCALE GENOMIC DNA]</scope>
    <source>
        <strain evidence="3 4">EH-1B-1</strain>
    </source>
</reference>
<sequence length="184" mass="20326">MSTSQSSAPSSLDPEGSLVLRDPLPTDEAQALAAQSELAEDGFNFTLRRADQTWEQYLDKVERDRAGRDLSPGRVPATMLFAAIGNQIVGRVHIRHELTPALLVEGGHIGYCVRPAHRRRGYATEMLRQGLRVVRNLGIERALVTCDDDNQGSISTIERCGGVLEDTVATEGSAPKRRYWIDLR</sequence>
<dbReference type="InterPro" id="IPR016181">
    <property type="entry name" value="Acyl_CoA_acyltransferase"/>
</dbReference>
<dbReference type="InterPro" id="IPR000182">
    <property type="entry name" value="GNAT_dom"/>
</dbReference>
<dbReference type="RefSeq" id="WP_277358283.1">
    <property type="nucleotide sequence ID" value="NZ_JAROKN010000015.1"/>
</dbReference>
<feature type="domain" description="N-acetyltransferase" evidence="2">
    <location>
        <begin position="18"/>
        <end position="184"/>
    </location>
</feature>
<dbReference type="PROSITE" id="PS51186">
    <property type="entry name" value="GNAT"/>
    <property type="match status" value="1"/>
</dbReference>
<dbReference type="Pfam" id="PF13302">
    <property type="entry name" value="Acetyltransf_3"/>
    <property type="match status" value="1"/>
</dbReference>
<protein>
    <submittedName>
        <fullName evidence="3">GNAT family N-acetyltransferase</fullName>
        <ecNumber evidence="3">2.3.1.-</ecNumber>
    </submittedName>
</protein>
<dbReference type="Proteomes" id="UP001220456">
    <property type="component" value="Unassembled WGS sequence"/>
</dbReference>
<dbReference type="SUPFAM" id="SSF55729">
    <property type="entry name" value="Acyl-CoA N-acyltransferases (Nat)"/>
    <property type="match status" value="1"/>
</dbReference>
<dbReference type="Gene3D" id="3.40.630.30">
    <property type="match status" value="1"/>
</dbReference>
<dbReference type="PANTHER" id="PTHR39173:SF1">
    <property type="entry name" value="ACETYLTRANSFERASE"/>
    <property type="match status" value="1"/>
</dbReference>
<keyword evidence="3" id="KW-0012">Acyltransferase</keyword>
<name>A0ABT6CUL4_9MICC</name>
<gene>
    <name evidence="3" type="ORF">P4U43_08165</name>
</gene>
<evidence type="ECO:0000259" key="2">
    <source>
        <dbReference type="PROSITE" id="PS51186"/>
    </source>
</evidence>
<dbReference type="EC" id="2.3.1.-" evidence="3"/>
<evidence type="ECO:0000256" key="1">
    <source>
        <dbReference type="SAM" id="MobiDB-lite"/>
    </source>
</evidence>
<feature type="region of interest" description="Disordered" evidence="1">
    <location>
        <begin position="1"/>
        <end position="22"/>
    </location>
</feature>
<comment type="caution">
    <text evidence="3">The sequence shown here is derived from an EMBL/GenBank/DDBJ whole genome shotgun (WGS) entry which is preliminary data.</text>
</comment>
<dbReference type="GO" id="GO:0016746">
    <property type="term" value="F:acyltransferase activity"/>
    <property type="evidence" value="ECO:0007669"/>
    <property type="project" value="UniProtKB-KW"/>
</dbReference>
<proteinExistence type="predicted"/>
<dbReference type="EMBL" id="JAROKN010000015">
    <property type="protein sequence ID" value="MDF9277762.1"/>
    <property type="molecule type" value="Genomic_DNA"/>
</dbReference>
<dbReference type="PANTHER" id="PTHR39173">
    <property type="entry name" value="ACETYLTRANSFERASE"/>
    <property type="match status" value="1"/>
</dbReference>